<evidence type="ECO:0000313" key="6">
    <source>
        <dbReference type="Proteomes" id="UP001597118"/>
    </source>
</evidence>
<comment type="caution">
    <text evidence="5">The sequence shown here is derived from an EMBL/GenBank/DDBJ whole genome shotgun (WGS) entry which is preliminary data.</text>
</comment>
<organism evidence="5 6">
    <name type="scientific">Pseudopedobacter beijingensis</name>
    <dbReference type="NCBI Taxonomy" id="1207056"/>
    <lineage>
        <taxon>Bacteria</taxon>
        <taxon>Pseudomonadati</taxon>
        <taxon>Bacteroidota</taxon>
        <taxon>Sphingobacteriia</taxon>
        <taxon>Sphingobacteriales</taxon>
        <taxon>Sphingobacteriaceae</taxon>
        <taxon>Pseudopedobacter</taxon>
    </lineage>
</organism>
<dbReference type="PROSITE" id="PS01124">
    <property type="entry name" value="HTH_ARAC_FAMILY_2"/>
    <property type="match status" value="1"/>
</dbReference>
<dbReference type="InterPro" id="IPR009057">
    <property type="entry name" value="Homeodomain-like_sf"/>
</dbReference>
<dbReference type="PANTHER" id="PTHR43280:SF27">
    <property type="entry name" value="TRANSCRIPTIONAL REGULATOR MTLR"/>
    <property type="match status" value="1"/>
</dbReference>
<dbReference type="InterPro" id="IPR018062">
    <property type="entry name" value="HTH_AraC-typ_CS"/>
</dbReference>
<protein>
    <submittedName>
        <fullName evidence="5">AraC family transcriptional regulator</fullName>
    </submittedName>
</protein>
<dbReference type="Gene3D" id="1.10.10.60">
    <property type="entry name" value="Homeodomain-like"/>
    <property type="match status" value="2"/>
</dbReference>
<dbReference type="PROSITE" id="PS00041">
    <property type="entry name" value="HTH_ARAC_FAMILY_1"/>
    <property type="match status" value="1"/>
</dbReference>
<evidence type="ECO:0000256" key="1">
    <source>
        <dbReference type="ARBA" id="ARBA00023015"/>
    </source>
</evidence>
<reference evidence="6" key="1">
    <citation type="journal article" date="2019" name="Int. J. Syst. Evol. Microbiol.">
        <title>The Global Catalogue of Microorganisms (GCM) 10K type strain sequencing project: providing services to taxonomists for standard genome sequencing and annotation.</title>
        <authorList>
            <consortium name="The Broad Institute Genomics Platform"/>
            <consortium name="The Broad Institute Genome Sequencing Center for Infectious Disease"/>
            <person name="Wu L."/>
            <person name="Ma J."/>
        </authorList>
    </citation>
    <scope>NUCLEOTIDE SEQUENCE [LARGE SCALE GENOMIC DNA]</scope>
    <source>
        <strain evidence="6">CCUG 53762</strain>
    </source>
</reference>
<keyword evidence="6" id="KW-1185">Reference proteome</keyword>
<keyword evidence="1" id="KW-0805">Transcription regulation</keyword>
<keyword evidence="3" id="KW-0804">Transcription</keyword>
<accession>A0ABW4IJE9</accession>
<evidence type="ECO:0000313" key="5">
    <source>
        <dbReference type="EMBL" id="MFD1632107.1"/>
    </source>
</evidence>
<dbReference type="PANTHER" id="PTHR43280">
    <property type="entry name" value="ARAC-FAMILY TRANSCRIPTIONAL REGULATOR"/>
    <property type="match status" value="1"/>
</dbReference>
<keyword evidence="2" id="KW-0238">DNA-binding</keyword>
<dbReference type="InterPro" id="IPR018060">
    <property type="entry name" value="HTH_AraC"/>
</dbReference>
<evidence type="ECO:0000256" key="2">
    <source>
        <dbReference type="ARBA" id="ARBA00023125"/>
    </source>
</evidence>
<dbReference type="Gene3D" id="2.60.120.10">
    <property type="entry name" value="Jelly Rolls"/>
    <property type="match status" value="1"/>
</dbReference>
<dbReference type="InterPro" id="IPR014710">
    <property type="entry name" value="RmlC-like_jellyroll"/>
</dbReference>
<gene>
    <name evidence="5" type="ORF">ACFSAH_19710</name>
</gene>
<evidence type="ECO:0000259" key="4">
    <source>
        <dbReference type="PROSITE" id="PS01124"/>
    </source>
</evidence>
<proteinExistence type="predicted"/>
<dbReference type="RefSeq" id="WP_379664428.1">
    <property type="nucleotide sequence ID" value="NZ_JBHUDG010000051.1"/>
</dbReference>
<sequence length="285" mass="33102">MKPQLQKIPLPVDQSFSIKTDISKKFYSQWHYHPEMELVWIIEGNGTALIGDSIINIGNDILLMVGSDLPHLFRSDDDGSKYESAITETITVHFTTEILSSFLALPENKNILSLIEKSKLGLKINGETKRIVTNYLKHLSYMQNTQRLISLLQILNTLAESDEHHPISGNTLKVFTNKQDENRLNRIYHYTLNNFHREITLKDISDIIHLTPHAFCRYFKSRTKKKYSQFLLEVRVSHACKLLKETDFSIGVISFESGFMNLSNFNRHFKQITGKTPLQYKKHRY</sequence>
<evidence type="ECO:0000256" key="3">
    <source>
        <dbReference type="ARBA" id="ARBA00023163"/>
    </source>
</evidence>
<dbReference type="InterPro" id="IPR011051">
    <property type="entry name" value="RmlC_Cupin_sf"/>
</dbReference>
<dbReference type="SUPFAM" id="SSF51182">
    <property type="entry name" value="RmlC-like cupins"/>
    <property type="match status" value="1"/>
</dbReference>
<feature type="domain" description="HTH araC/xylS-type" evidence="4">
    <location>
        <begin position="185"/>
        <end position="283"/>
    </location>
</feature>
<dbReference type="Proteomes" id="UP001597118">
    <property type="component" value="Unassembled WGS sequence"/>
</dbReference>
<dbReference type="SUPFAM" id="SSF46689">
    <property type="entry name" value="Homeodomain-like"/>
    <property type="match status" value="2"/>
</dbReference>
<dbReference type="EMBL" id="JBHUDG010000051">
    <property type="protein sequence ID" value="MFD1632107.1"/>
    <property type="molecule type" value="Genomic_DNA"/>
</dbReference>
<dbReference type="SMART" id="SM00342">
    <property type="entry name" value="HTH_ARAC"/>
    <property type="match status" value="1"/>
</dbReference>
<dbReference type="Pfam" id="PF12833">
    <property type="entry name" value="HTH_18"/>
    <property type="match status" value="1"/>
</dbReference>
<name>A0ABW4IJE9_9SPHI</name>